<comment type="caution">
    <text evidence="1">The sequence shown here is derived from an EMBL/GenBank/DDBJ whole genome shotgun (WGS) entry which is preliminary data.</text>
</comment>
<accession>A0ABW1HBG3</accession>
<dbReference type="Proteomes" id="UP001596226">
    <property type="component" value="Unassembled WGS sequence"/>
</dbReference>
<organism evidence="1 2">
    <name type="scientific">Micromonospora vulcania</name>
    <dbReference type="NCBI Taxonomy" id="1441873"/>
    <lineage>
        <taxon>Bacteria</taxon>
        <taxon>Bacillati</taxon>
        <taxon>Actinomycetota</taxon>
        <taxon>Actinomycetes</taxon>
        <taxon>Micromonosporales</taxon>
        <taxon>Micromonosporaceae</taxon>
        <taxon>Micromonospora</taxon>
    </lineage>
</organism>
<keyword evidence="1" id="KW-0378">Hydrolase</keyword>
<dbReference type="Gene3D" id="3.40.50.1820">
    <property type="entry name" value="alpha/beta hydrolase"/>
    <property type="match status" value="1"/>
</dbReference>
<dbReference type="GO" id="GO:0016787">
    <property type="term" value="F:hydrolase activity"/>
    <property type="evidence" value="ECO:0007669"/>
    <property type="project" value="UniProtKB-KW"/>
</dbReference>
<keyword evidence="2" id="KW-1185">Reference proteome</keyword>
<reference evidence="2" key="1">
    <citation type="journal article" date="2019" name="Int. J. Syst. Evol. Microbiol.">
        <title>The Global Catalogue of Microorganisms (GCM) 10K type strain sequencing project: providing services to taxonomists for standard genome sequencing and annotation.</title>
        <authorList>
            <consortium name="The Broad Institute Genomics Platform"/>
            <consortium name="The Broad Institute Genome Sequencing Center for Infectious Disease"/>
            <person name="Wu L."/>
            <person name="Ma J."/>
        </authorList>
    </citation>
    <scope>NUCLEOTIDE SEQUENCE [LARGE SCALE GENOMIC DNA]</scope>
    <source>
        <strain evidence="2">CGMCC 4.7144</strain>
    </source>
</reference>
<evidence type="ECO:0000313" key="1">
    <source>
        <dbReference type="EMBL" id="MFC5926092.1"/>
    </source>
</evidence>
<dbReference type="InterPro" id="IPR029058">
    <property type="entry name" value="AB_hydrolase_fold"/>
</dbReference>
<dbReference type="RefSeq" id="WP_377514258.1">
    <property type="nucleotide sequence ID" value="NZ_JBHSQS010000014.1"/>
</dbReference>
<dbReference type="SUPFAM" id="SSF53474">
    <property type="entry name" value="alpha/beta-Hydrolases"/>
    <property type="match status" value="1"/>
</dbReference>
<protein>
    <submittedName>
        <fullName evidence="1">Alpha/beta hydrolase</fullName>
    </submittedName>
</protein>
<dbReference type="EMBL" id="JBHSQS010000014">
    <property type="protein sequence ID" value="MFC5926092.1"/>
    <property type="molecule type" value="Genomic_DNA"/>
</dbReference>
<name>A0ABW1HBG3_9ACTN</name>
<proteinExistence type="predicted"/>
<sequence length="178" mass="18652">MADAVVIPGRTFGPGAPLLMYAGDVAEQRGATVHRHSWSQQSPRPDRPEIEGWVHGEVTPVIDTVGGRPLLIGKSLGTNAAALAAEGSLPAVWLTPVLTLPWVVDGLSRATAPFLLVGGTADGFWDGDAARRLSPYVLEVAGADHGMYVPGPLTESIAVLSRVVVAVETFLDEIGWPG</sequence>
<evidence type="ECO:0000313" key="2">
    <source>
        <dbReference type="Proteomes" id="UP001596226"/>
    </source>
</evidence>
<gene>
    <name evidence="1" type="ORF">ACFQGL_22420</name>
</gene>